<dbReference type="EMBL" id="LR134173">
    <property type="protein sequence ID" value="VEB37291.1"/>
    <property type="molecule type" value="Genomic_DNA"/>
</dbReference>
<dbReference type="GO" id="GO:1990904">
    <property type="term" value="C:ribonucleoprotein complex"/>
    <property type="evidence" value="ECO:0007669"/>
    <property type="project" value="UniProtKB-KW"/>
</dbReference>
<reference evidence="10 12" key="1">
    <citation type="submission" date="2015-11" db="EMBL/GenBank/DDBJ databases">
        <title>Genomic analysis of 38 Legionella species identifies large and diverse effector repertoires.</title>
        <authorList>
            <person name="Burstein D."/>
            <person name="Amaro F."/>
            <person name="Zusman T."/>
            <person name="Lifshitz Z."/>
            <person name="Cohen O."/>
            <person name="Gilbert J.A."/>
            <person name="Pupko T."/>
            <person name="Shuman H.A."/>
            <person name="Segal G."/>
        </authorList>
    </citation>
    <scope>NUCLEOTIDE SEQUENCE [LARGE SCALE GENOMIC DNA]</scope>
    <source>
        <strain evidence="10 12">ORW</strain>
    </source>
</reference>
<keyword evidence="2 7" id="KW-0699">rRNA-binding</keyword>
<name>A0A0W0S8L2_9GAMM</name>
<dbReference type="NCBIfam" id="TIGR00158">
    <property type="entry name" value="L9"/>
    <property type="match status" value="1"/>
</dbReference>
<organism evidence="10 12">
    <name type="scientific">Legionella cherrii</name>
    <dbReference type="NCBI Taxonomy" id="28084"/>
    <lineage>
        <taxon>Bacteria</taxon>
        <taxon>Pseudomonadati</taxon>
        <taxon>Pseudomonadota</taxon>
        <taxon>Gammaproteobacteria</taxon>
        <taxon>Legionellales</taxon>
        <taxon>Legionellaceae</taxon>
        <taxon>Legionella</taxon>
    </lineage>
</organism>
<dbReference type="OrthoDB" id="9788336at2"/>
<dbReference type="RefSeq" id="WP_028380668.1">
    <property type="nucleotide sequence ID" value="NZ_CAAAIT010000001.1"/>
</dbReference>
<protein>
    <recommendedName>
        <fullName evidence="6 7">Large ribosomal subunit protein bL9</fullName>
    </recommendedName>
</protein>
<dbReference type="GO" id="GO:0005840">
    <property type="term" value="C:ribosome"/>
    <property type="evidence" value="ECO:0007669"/>
    <property type="project" value="UniProtKB-KW"/>
</dbReference>
<dbReference type="HAMAP" id="MF_00503">
    <property type="entry name" value="Ribosomal_bL9"/>
    <property type="match status" value="1"/>
</dbReference>
<dbReference type="InterPro" id="IPR020594">
    <property type="entry name" value="Ribosomal_bL9_bac/chp"/>
</dbReference>
<dbReference type="InterPro" id="IPR009027">
    <property type="entry name" value="Ribosomal_bL9/RNase_H1_N"/>
</dbReference>
<evidence type="ECO:0000313" key="12">
    <source>
        <dbReference type="Proteomes" id="UP000054921"/>
    </source>
</evidence>
<dbReference type="Pfam" id="PF03948">
    <property type="entry name" value="Ribosomal_L9_C"/>
    <property type="match status" value="1"/>
</dbReference>
<evidence type="ECO:0000256" key="3">
    <source>
        <dbReference type="ARBA" id="ARBA00022884"/>
    </source>
</evidence>
<dbReference type="PATRIC" id="fig|28084.5.peg.1601"/>
<evidence type="ECO:0000313" key="13">
    <source>
        <dbReference type="Proteomes" id="UP000277577"/>
    </source>
</evidence>
<keyword evidence="5 7" id="KW-0687">Ribonucleoprotein</keyword>
<evidence type="ECO:0000256" key="1">
    <source>
        <dbReference type="ARBA" id="ARBA00010605"/>
    </source>
</evidence>
<feature type="domain" description="Ribosomal protein L9" evidence="9">
    <location>
        <begin position="13"/>
        <end position="40"/>
    </location>
</feature>
<keyword evidence="3 7" id="KW-0694">RNA-binding</keyword>
<dbReference type="InterPro" id="IPR020070">
    <property type="entry name" value="Ribosomal_bL9_N"/>
</dbReference>
<evidence type="ECO:0000313" key="11">
    <source>
        <dbReference type="EMBL" id="VEB37291.1"/>
    </source>
</evidence>
<evidence type="ECO:0000259" key="9">
    <source>
        <dbReference type="PROSITE" id="PS00651"/>
    </source>
</evidence>
<evidence type="ECO:0000256" key="5">
    <source>
        <dbReference type="ARBA" id="ARBA00023274"/>
    </source>
</evidence>
<accession>A0A0W0S8L2</accession>
<dbReference type="AlphaFoldDB" id="A0A0W0S8L2"/>
<keyword evidence="13" id="KW-1185">Reference proteome</keyword>
<dbReference type="Gene3D" id="3.10.430.100">
    <property type="entry name" value="Ribosomal protein L9, C-terminal domain"/>
    <property type="match status" value="1"/>
</dbReference>
<dbReference type="SUPFAM" id="SSF55658">
    <property type="entry name" value="L9 N-domain-like"/>
    <property type="match status" value="1"/>
</dbReference>
<evidence type="ECO:0000256" key="8">
    <source>
        <dbReference type="SAM" id="Coils"/>
    </source>
</evidence>
<dbReference type="InterPro" id="IPR000244">
    <property type="entry name" value="Ribosomal_bL9"/>
</dbReference>
<sequence length="149" mass="16434">MEVILLEKVRNLGNLGDKVNVKSGYGRNFLIPQNKAVFATPKNIEMFEKRRAELEKKAQQSFATAEQRAAKLNDTNLVISAMASDEGKLYGSVGINEIKDALTEKGIDVVKREIVMPEGPLHSIGSFVVEIHVHSDVVAKLHVEIIPAK</sequence>
<comment type="similarity">
    <text evidence="1 7">Belongs to the bacterial ribosomal protein bL9 family.</text>
</comment>
<dbReference type="Pfam" id="PF01281">
    <property type="entry name" value="Ribosomal_L9_N"/>
    <property type="match status" value="1"/>
</dbReference>
<dbReference type="PROSITE" id="PS00651">
    <property type="entry name" value="RIBOSOMAL_L9"/>
    <property type="match status" value="1"/>
</dbReference>
<dbReference type="SUPFAM" id="SSF55653">
    <property type="entry name" value="Ribosomal protein L9 C-domain"/>
    <property type="match status" value="1"/>
</dbReference>
<dbReference type="GO" id="GO:0019843">
    <property type="term" value="F:rRNA binding"/>
    <property type="evidence" value="ECO:0007669"/>
    <property type="project" value="UniProtKB-UniRule"/>
</dbReference>
<dbReference type="Proteomes" id="UP000054921">
    <property type="component" value="Unassembled WGS sequence"/>
</dbReference>
<gene>
    <name evidence="7 10" type="primary">rplI</name>
    <name evidence="10" type="ORF">Lche_1471</name>
    <name evidence="11" type="ORF">NCTC11976_02143</name>
</gene>
<proteinExistence type="inferred from homology"/>
<dbReference type="GO" id="GO:0006412">
    <property type="term" value="P:translation"/>
    <property type="evidence" value="ECO:0007669"/>
    <property type="project" value="UniProtKB-UniRule"/>
</dbReference>
<dbReference type="InterPro" id="IPR036791">
    <property type="entry name" value="Ribosomal_bL9_C_sf"/>
</dbReference>
<evidence type="ECO:0000256" key="4">
    <source>
        <dbReference type="ARBA" id="ARBA00022980"/>
    </source>
</evidence>
<dbReference type="PANTHER" id="PTHR21368">
    <property type="entry name" value="50S RIBOSOMAL PROTEIN L9"/>
    <property type="match status" value="1"/>
</dbReference>
<evidence type="ECO:0000256" key="7">
    <source>
        <dbReference type="HAMAP-Rule" id="MF_00503"/>
    </source>
</evidence>
<dbReference type="GO" id="GO:0003735">
    <property type="term" value="F:structural constituent of ribosome"/>
    <property type="evidence" value="ECO:0007669"/>
    <property type="project" value="InterPro"/>
</dbReference>
<dbReference type="Gene3D" id="3.40.5.10">
    <property type="entry name" value="Ribosomal protein L9, N-terminal domain"/>
    <property type="match status" value="1"/>
</dbReference>
<reference evidence="11 13" key="2">
    <citation type="submission" date="2018-12" db="EMBL/GenBank/DDBJ databases">
        <authorList>
            <consortium name="Pathogen Informatics"/>
        </authorList>
    </citation>
    <scope>NUCLEOTIDE SEQUENCE [LARGE SCALE GENOMIC DNA]</scope>
    <source>
        <strain evidence="11 13">NCTC11976</strain>
    </source>
</reference>
<dbReference type="Proteomes" id="UP000277577">
    <property type="component" value="Chromosome"/>
</dbReference>
<keyword evidence="4 7" id="KW-0689">Ribosomal protein</keyword>
<comment type="function">
    <text evidence="7">Binds to the 23S rRNA.</text>
</comment>
<evidence type="ECO:0000313" key="10">
    <source>
        <dbReference type="EMBL" id="KTC79451.1"/>
    </source>
</evidence>
<keyword evidence="8" id="KW-0175">Coiled coil</keyword>
<dbReference type="STRING" id="28084.Lche_1471"/>
<dbReference type="EMBL" id="LNXW01000013">
    <property type="protein sequence ID" value="KTC79451.1"/>
    <property type="molecule type" value="Genomic_DNA"/>
</dbReference>
<feature type="coiled-coil region" evidence="8">
    <location>
        <begin position="44"/>
        <end position="75"/>
    </location>
</feature>
<evidence type="ECO:0000256" key="2">
    <source>
        <dbReference type="ARBA" id="ARBA00022730"/>
    </source>
</evidence>
<dbReference type="InterPro" id="IPR036935">
    <property type="entry name" value="Ribosomal_bL9_N_sf"/>
</dbReference>
<evidence type="ECO:0000256" key="6">
    <source>
        <dbReference type="ARBA" id="ARBA00035292"/>
    </source>
</evidence>
<dbReference type="InterPro" id="IPR020069">
    <property type="entry name" value="Ribosomal_bL9_C"/>
</dbReference>